<dbReference type="Proteomes" id="UP000030653">
    <property type="component" value="Unassembled WGS sequence"/>
</dbReference>
<evidence type="ECO:0008006" key="3">
    <source>
        <dbReference type="Google" id="ProtNLM"/>
    </source>
</evidence>
<dbReference type="HOGENOM" id="CLU_3050273_0_0_1"/>
<gene>
    <name evidence="1" type="ORF">DACRYDRAFT_109557</name>
</gene>
<dbReference type="AlphaFoldDB" id="M5FS45"/>
<reference evidence="1 2" key="1">
    <citation type="journal article" date="2012" name="Science">
        <title>The Paleozoic origin of enzymatic lignin decomposition reconstructed from 31 fungal genomes.</title>
        <authorList>
            <person name="Floudas D."/>
            <person name="Binder M."/>
            <person name="Riley R."/>
            <person name="Barry K."/>
            <person name="Blanchette R.A."/>
            <person name="Henrissat B."/>
            <person name="Martinez A.T."/>
            <person name="Otillar R."/>
            <person name="Spatafora J.W."/>
            <person name="Yadav J.S."/>
            <person name="Aerts A."/>
            <person name="Benoit I."/>
            <person name="Boyd A."/>
            <person name="Carlson A."/>
            <person name="Copeland A."/>
            <person name="Coutinho P.M."/>
            <person name="de Vries R.P."/>
            <person name="Ferreira P."/>
            <person name="Findley K."/>
            <person name="Foster B."/>
            <person name="Gaskell J."/>
            <person name="Glotzer D."/>
            <person name="Gorecki P."/>
            <person name="Heitman J."/>
            <person name="Hesse C."/>
            <person name="Hori C."/>
            <person name="Igarashi K."/>
            <person name="Jurgens J.A."/>
            <person name="Kallen N."/>
            <person name="Kersten P."/>
            <person name="Kohler A."/>
            <person name="Kuees U."/>
            <person name="Kumar T.K.A."/>
            <person name="Kuo A."/>
            <person name="LaButti K."/>
            <person name="Larrondo L.F."/>
            <person name="Lindquist E."/>
            <person name="Ling A."/>
            <person name="Lombard V."/>
            <person name="Lucas S."/>
            <person name="Lundell T."/>
            <person name="Martin R."/>
            <person name="McLaughlin D.J."/>
            <person name="Morgenstern I."/>
            <person name="Morin E."/>
            <person name="Murat C."/>
            <person name="Nagy L.G."/>
            <person name="Nolan M."/>
            <person name="Ohm R.A."/>
            <person name="Patyshakuliyeva A."/>
            <person name="Rokas A."/>
            <person name="Ruiz-Duenas F.J."/>
            <person name="Sabat G."/>
            <person name="Salamov A."/>
            <person name="Samejima M."/>
            <person name="Schmutz J."/>
            <person name="Slot J.C."/>
            <person name="St John F."/>
            <person name="Stenlid J."/>
            <person name="Sun H."/>
            <person name="Sun S."/>
            <person name="Syed K."/>
            <person name="Tsang A."/>
            <person name="Wiebenga A."/>
            <person name="Young D."/>
            <person name="Pisabarro A."/>
            <person name="Eastwood D.C."/>
            <person name="Martin F."/>
            <person name="Cullen D."/>
            <person name="Grigoriev I.V."/>
            <person name="Hibbett D.S."/>
        </authorList>
    </citation>
    <scope>NUCLEOTIDE SEQUENCE [LARGE SCALE GENOMIC DNA]</scope>
    <source>
        <strain evidence="1 2">DJM-731 SS1</strain>
    </source>
</reference>
<protein>
    <recommendedName>
        <fullName evidence="3">FAD-dependent oxidoreductase 2 FAD binding domain-containing protein</fullName>
    </recommendedName>
</protein>
<dbReference type="EMBL" id="JH795868">
    <property type="protein sequence ID" value="EJU00141.1"/>
    <property type="molecule type" value="Genomic_DNA"/>
</dbReference>
<evidence type="ECO:0000313" key="1">
    <source>
        <dbReference type="EMBL" id="EJU00141.1"/>
    </source>
</evidence>
<dbReference type="STRING" id="1858805.M5FS45"/>
<dbReference type="OrthoDB" id="9993796at2759"/>
<dbReference type="RefSeq" id="XP_040627038.1">
    <property type="nucleotide sequence ID" value="XM_040768903.1"/>
</dbReference>
<dbReference type="GeneID" id="63683965"/>
<organism evidence="1 2">
    <name type="scientific">Dacryopinax primogenitus (strain DJM 731)</name>
    <name type="common">Brown rot fungus</name>
    <dbReference type="NCBI Taxonomy" id="1858805"/>
    <lineage>
        <taxon>Eukaryota</taxon>
        <taxon>Fungi</taxon>
        <taxon>Dikarya</taxon>
        <taxon>Basidiomycota</taxon>
        <taxon>Agaricomycotina</taxon>
        <taxon>Dacrymycetes</taxon>
        <taxon>Dacrymycetales</taxon>
        <taxon>Dacrymycetaceae</taxon>
        <taxon>Dacryopinax</taxon>
    </lineage>
</organism>
<evidence type="ECO:0000313" key="2">
    <source>
        <dbReference type="Proteomes" id="UP000030653"/>
    </source>
</evidence>
<accession>M5FS45</accession>
<keyword evidence="2" id="KW-1185">Reference proteome</keyword>
<proteinExistence type="predicted"/>
<name>M5FS45_DACPD</name>
<sequence>MVSPTQHPPLGIKVLIVSTGFGGITAAIKCHNKGHQVILLKVFTELKILALWDV</sequence>